<dbReference type="EMBL" id="CAJNOK010041213">
    <property type="protein sequence ID" value="CAF1556455.1"/>
    <property type="molecule type" value="Genomic_DNA"/>
</dbReference>
<comment type="caution">
    <text evidence="2">The sequence shown here is derived from an EMBL/GenBank/DDBJ whole genome shotgun (WGS) entry which is preliminary data.</text>
</comment>
<organism evidence="2 5">
    <name type="scientific">Didymodactylos carnosus</name>
    <dbReference type="NCBI Taxonomy" id="1234261"/>
    <lineage>
        <taxon>Eukaryota</taxon>
        <taxon>Metazoa</taxon>
        <taxon>Spiralia</taxon>
        <taxon>Gnathifera</taxon>
        <taxon>Rotifera</taxon>
        <taxon>Eurotatoria</taxon>
        <taxon>Bdelloidea</taxon>
        <taxon>Philodinida</taxon>
        <taxon>Philodinidae</taxon>
        <taxon>Didymodactylos</taxon>
    </lineage>
</organism>
<evidence type="ECO:0008006" key="6">
    <source>
        <dbReference type="Google" id="ProtNLM"/>
    </source>
</evidence>
<dbReference type="Proteomes" id="UP000677228">
    <property type="component" value="Unassembled WGS sequence"/>
</dbReference>
<dbReference type="PANTHER" id="PTHR14136:SF17">
    <property type="entry name" value="BTB_POZ DOMAIN-CONTAINING PROTEIN KCTD9"/>
    <property type="match status" value="1"/>
</dbReference>
<proteinExistence type="predicted"/>
<dbReference type="InterPro" id="IPR001646">
    <property type="entry name" value="5peptide_repeat"/>
</dbReference>
<evidence type="ECO:0000313" key="1">
    <source>
        <dbReference type="EMBL" id="CAF1556455.1"/>
    </source>
</evidence>
<name>A0A816AAX4_9BILA</name>
<dbReference type="InterPro" id="IPR051082">
    <property type="entry name" value="Pentapeptide-BTB/POZ_domain"/>
</dbReference>
<sequence length="226" mass="25606">TLVIGVLTIIYSVNQAGINDNENKKDQNHIHILGEQQRDTILSNYVRDISQLYLDLDDDENANSKFQSKVAHTMTSATLRQLDPRRRGYLIRYLRELDLLASINLTGVDLTKIVFPRSDVSDIYNNYQSIDLSRSILSNATLKQIDLKNSDFAYAVLNDASFALSNCINVNFTYAQLQWTDFSGADVTNATFSYSNLHFSNIRYDQLSKARTLRGAILPDGTVHMK</sequence>
<dbReference type="Proteomes" id="UP000663829">
    <property type="component" value="Unassembled WGS sequence"/>
</dbReference>
<dbReference type="EMBL" id="CAJNOQ010034663">
    <property type="protein sequence ID" value="CAF1595701.1"/>
    <property type="molecule type" value="Genomic_DNA"/>
</dbReference>
<keyword evidence="5" id="KW-1185">Reference proteome</keyword>
<dbReference type="Pfam" id="PF00805">
    <property type="entry name" value="Pentapeptide"/>
    <property type="match status" value="1"/>
</dbReference>
<dbReference type="Proteomes" id="UP000682733">
    <property type="component" value="Unassembled WGS sequence"/>
</dbReference>
<evidence type="ECO:0000313" key="3">
    <source>
        <dbReference type="EMBL" id="CAF4347396.1"/>
    </source>
</evidence>
<evidence type="ECO:0000313" key="2">
    <source>
        <dbReference type="EMBL" id="CAF1595701.1"/>
    </source>
</evidence>
<dbReference type="EMBL" id="CAJOBA010063755">
    <property type="protein sequence ID" value="CAF4347396.1"/>
    <property type="molecule type" value="Genomic_DNA"/>
</dbReference>
<evidence type="ECO:0000313" key="4">
    <source>
        <dbReference type="EMBL" id="CAF4470308.1"/>
    </source>
</evidence>
<gene>
    <name evidence="2" type="ORF">GPM918_LOCUS42069</name>
    <name evidence="1" type="ORF">OVA965_LOCUS39576</name>
    <name evidence="4" type="ORF">SRO942_LOCUS43241</name>
    <name evidence="3" type="ORF">TMI583_LOCUS40897</name>
</gene>
<dbReference type="AlphaFoldDB" id="A0A816AAX4"/>
<feature type="non-terminal residue" evidence="2">
    <location>
        <position position="1"/>
    </location>
</feature>
<accession>A0A816AAX4</accession>
<reference evidence="2" key="1">
    <citation type="submission" date="2021-02" db="EMBL/GenBank/DDBJ databases">
        <authorList>
            <person name="Nowell W R."/>
        </authorList>
    </citation>
    <scope>NUCLEOTIDE SEQUENCE</scope>
</reference>
<dbReference type="PANTHER" id="PTHR14136">
    <property type="entry name" value="BTB_POZ DOMAIN-CONTAINING PROTEIN KCTD9"/>
    <property type="match status" value="1"/>
</dbReference>
<dbReference type="Proteomes" id="UP000681722">
    <property type="component" value="Unassembled WGS sequence"/>
</dbReference>
<dbReference type="EMBL" id="CAJOBC010100944">
    <property type="protein sequence ID" value="CAF4470308.1"/>
    <property type="molecule type" value="Genomic_DNA"/>
</dbReference>
<protein>
    <recommendedName>
        <fullName evidence="6">Pentapeptide repeat-containing protein</fullName>
    </recommendedName>
</protein>
<dbReference type="OrthoDB" id="9993281at2759"/>
<dbReference type="Gene3D" id="2.160.20.80">
    <property type="entry name" value="E3 ubiquitin-protein ligase SopA"/>
    <property type="match status" value="1"/>
</dbReference>
<dbReference type="SUPFAM" id="SSF141571">
    <property type="entry name" value="Pentapeptide repeat-like"/>
    <property type="match status" value="1"/>
</dbReference>
<evidence type="ECO:0000313" key="5">
    <source>
        <dbReference type="Proteomes" id="UP000663829"/>
    </source>
</evidence>